<evidence type="ECO:0000313" key="3">
    <source>
        <dbReference type="Proteomes" id="UP001154312"/>
    </source>
</evidence>
<feature type="transmembrane region" description="Helical" evidence="1">
    <location>
        <begin position="32"/>
        <end position="53"/>
    </location>
</feature>
<feature type="transmembrane region" description="Helical" evidence="1">
    <location>
        <begin position="126"/>
        <end position="151"/>
    </location>
</feature>
<comment type="caution">
    <text evidence="2">The sequence shown here is derived from an EMBL/GenBank/DDBJ whole genome shotgun (WGS) entry which is preliminary data.</text>
</comment>
<accession>A0A9X4H2M6</accession>
<feature type="transmembrane region" description="Helical" evidence="1">
    <location>
        <begin position="65"/>
        <end position="84"/>
    </location>
</feature>
<dbReference type="EMBL" id="JAKOAV010000021">
    <property type="protein sequence ID" value="MDF9408985.1"/>
    <property type="molecule type" value="Genomic_DNA"/>
</dbReference>
<gene>
    <name evidence="2" type="primary">spoVAC</name>
    <name evidence="2" type="ORF">L7E55_11545</name>
</gene>
<keyword evidence="1" id="KW-0812">Transmembrane</keyword>
<evidence type="ECO:0000313" key="2">
    <source>
        <dbReference type="EMBL" id="MDF9408985.1"/>
    </source>
</evidence>
<dbReference type="PANTHER" id="PTHR38450">
    <property type="entry name" value="STAGE V SPORULATION PROTEIN AC-RELATED"/>
    <property type="match status" value="1"/>
</dbReference>
<evidence type="ECO:0000256" key="1">
    <source>
        <dbReference type="SAM" id="Phobius"/>
    </source>
</evidence>
<protein>
    <submittedName>
        <fullName evidence="2">Stage V sporulation protein AC</fullName>
    </submittedName>
</protein>
<dbReference type="InterPro" id="IPR005562">
    <property type="entry name" value="SpoVA"/>
</dbReference>
<dbReference type="Pfam" id="PF03862">
    <property type="entry name" value="SpoVAC_SpoVAEB"/>
    <property type="match status" value="1"/>
</dbReference>
<reference evidence="2" key="1">
    <citation type="submission" date="2022-02" db="EMBL/GenBank/DDBJ databases">
        <authorList>
            <person name="Leng L."/>
        </authorList>
    </citation>
    <scope>NUCLEOTIDE SEQUENCE</scope>
    <source>
        <strain evidence="2">JI</strain>
    </source>
</reference>
<dbReference type="Proteomes" id="UP001154312">
    <property type="component" value="Unassembled WGS sequence"/>
</dbReference>
<keyword evidence="1" id="KW-0472">Membrane</keyword>
<dbReference type="InterPro" id="IPR014203">
    <property type="entry name" value="Spore_V_AC"/>
</dbReference>
<dbReference type="NCBIfam" id="TIGR02838">
    <property type="entry name" value="spore_V_AC"/>
    <property type="match status" value="1"/>
</dbReference>
<organism evidence="2 3">
    <name type="scientific">Pelotomaculum isophthalicicum JI</name>
    <dbReference type="NCBI Taxonomy" id="947010"/>
    <lineage>
        <taxon>Bacteria</taxon>
        <taxon>Bacillati</taxon>
        <taxon>Bacillota</taxon>
        <taxon>Clostridia</taxon>
        <taxon>Eubacteriales</taxon>
        <taxon>Desulfotomaculaceae</taxon>
        <taxon>Pelotomaculum</taxon>
    </lineage>
</organism>
<dbReference type="PANTHER" id="PTHR38450:SF1">
    <property type="entry name" value="STAGE V SPORULATION PROTEIN AC"/>
    <property type="match status" value="1"/>
</dbReference>
<keyword evidence="3" id="KW-1185">Reference proteome</keyword>
<name>A0A9X4H2M6_9FIRM</name>
<keyword evidence="1" id="KW-1133">Transmembrane helix</keyword>
<dbReference type="RefSeq" id="WP_277444393.1">
    <property type="nucleotide sequence ID" value="NZ_JAKOAV010000021.1"/>
</dbReference>
<dbReference type="AlphaFoldDB" id="A0A9X4H2M6"/>
<proteinExistence type="predicted"/>
<sequence length="152" mass="16445">MPDNAMPLIKQKQRYAEMVKENTPKPRVLRNVFWAFVIGGLICLVGQFILSFFLARGLNINEAGAATSTTLVFLSAFLTGIGVYDEVSRFGGAGGIVPITGFANSMVSPALEYRAEGLVFGVGARLFTIAGPVLVWGIVTAWIAGVLYYFFK</sequence>